<dbReference type="OrthoDB" id="10260946at2759"/>
<dbReference type="SMART" id="SM00320">
    <property type="entry name" value="WD40"/>
    <property type="match status" value="5"/>
</dbReference>
<keyword evidence="1 3" id="KW-0853">WD repeat</keyword>
<dbReference type="SUPFAM" id="SSF50978">
    <property type="entry name" value="WD40 repeat-like"/>
    <property type="match status" value="1"/>
</dbReference>
<name>A0A9N9HUD9_9GLOM</name>
<dbReference type="PROSITE" id="PS50294">
    <property type="entry name" value="WD_REPEATS_REGION"/>
    <property type="match status" value="1"/>
</dbReference>
<keyword evidence="2" id="KW-0677">Repeat</keyword>
<sequence length="444" mass="49415">MDSDDEIDSRDSQQSSDAEGGDPSPFSEEEYGLDETLQPFNSNTPSILQPNRKPFAEDCKTYDIVPLVAAIHACHIHSLDATKNMRWVFTGGEDGFIRKYDFFSSMGGKTLLTQNQKHTQVESVQKAGVILSYWENEEIPISLPATDKPEKPDGIAEDDATQNVQEPPLPDLKMSPAHSLAVQSEAVWLLSGLESGAINLFTVRHEEGRCHHVMRQHKSPVSVLKITNDEMGFVSGSWDKSVLHWDLNTGQVVREYSGHMFEESDNTIIHSADILLTTSIDGNCLVWDKRSGNLIPRKLPLPEKTPPWLVGVPMAIKFTVGDVMEPWNSWLVDEWDFASGKHIRSFKMPSNSGPVSCVASMPNGRHIVCASTDNIRLWNVSNDESDATRSIVPFLIVPGHHGGTISQILIDPNCRYMITTSGNRGWEGLTTETALFYEIIPIMK</sequence>
<accession>A0A9N9HUD9</accession>
<feature type="repeat" description="WD" evidence="3">
    <location>
        <begin position="214"/>
        <end position="255"/>
    </location>
</feature>
<dbReference type="InterPro" id="IPR057544">
    <property type="entry name" value="Beta-prop_SPT8"/>
</dbReference>
<feature type="region of interest" description="Disordered" evidence="4">
    <location>
        <begin position="1"/>
        <end position="49"/>
    </location>
</feature>
<feature type="domain" description="Transcription factor spt8 beta-propeller" evidence="5">
    <location>
        <begin position="263"/>
        <end position="439"/>
    </location>
</feature>
<evidence type="ECO:0000256" key="3">
    <source>
        <dbReference type="PROSITE-ProRule" id="PRU00221"/>
    </source>
</evidence>
<evidence type="ECO:0000256" key="2">
    <source>
        <dbReference type="ARBA" id="ARBA00022737"/>
    </source>
</evidence>
<dbReference type="GO" id="GO:0000124">
    <property type="term" value="C:SAGA complex"/>
    <property type="evidence" value="ECO:0007669"/>
    <property type="project" value="TreeGrafter"/>
</dbReference>
<reference evidence="6" key="1">
    <citation type="submission" date="2021-06" db="EMBL/GenBank/DDBJ databases">
        <authorList>
            <person name="Kallberg Y."/>
            <person name="Tangrot J."/>
            <person name="Rosling A."/>
        </authorList>
    </citation>
    <scope>NUCLEOTIDE SEQUENCE</scope>
    <source>
        <strain evidence="6">FL966</strain>
    </source>
</reference>
<evidence type="ECO:0000256" key="4">
    <source>
        <dbReference type="SAM" id="MobiDB-lite"/>
    </source>
</evidence>
<dbReference type="PROSITE" id="PS50082">
    <property type="entry name" value="WD_REPEATS_2"/>
    <property type="match status" value="1"/>
</dbReference>
<protein>
    <submittedName>
        <fullName evidence="6">2994_t:CDS:1</fullName>
    </submittedName>
</protein>
<gene>
    <name evidence="6" type="ORF">CPELLU_LOCUS12055</name>
</gene>
<dbReference type="Gene3D" id="2.130.10.10">
    <property type="entry name" value="YVTN repeat-like/Quinoprotein amine dehydrogenase"/>
    <property type="match status" value="2"/>
</dbReference>
<dbReference type="Proteomes" id="UP000789759">
    <property type="component" value="Unassembled WGS sequence"/>
</dbReference>
<dbReference type="Pfam" id="PF23798">
    <property type="entry name" value="Beta-prop_SPT8"/>
    <property type="match status" value="2"/>
</dbReference>
<feature type="domain" description="Transcription factor spt8 beta-propeller" evidence="5">
    <location>
        <begin position="62"/>
        <end position="262"/>
    </location>
</feature>
<comment type="caution">
    <text evidence="6">The sequence shown here is derived from an EMBL/GenBank/DDBJ whole genome shotgun (WGS) entry which is preliminary data.</text>
</comment>
<dbReference type="PANTHER" id="PTHR22847:SF637">
    <property type="entry name" value="WD REPEAT DOMAIN 5B"/>
    <property type="match status" value="1"/>
</dbReference>
<evidence type="ECO:0000256" key="1">
    <source>
        <dbReference type="ARBA" id="ARBA00022574"/>
    </source>
</evidence>
<organism evidence="6 7">
    <name type="scientific">Cetraspora pellucida</name>
    <dbReference type="NCBI Taxonomy" id="1433469"/>
    <lineage>
        <taxon>Eukaryota</taxon>
        <taxon>Fungi</taxon>
        <taxon>Fungi incertae sedis</taxon>
        <taxon>Mucoromycota</taxon>
        <taxon>Glomeromycotina</taxon>
        <taxon>Glomeromycetes</taxon>
        <taxon>Diversisporales</taxon>
        <taxon>Gigasporaceae</taxon>
        <taxon>Cetraspora</taxon>
    </lineage>
</organism>
<proteinExistence type="predicted"/>
<dbReference type="InterPro" id="IPR015943">
    <property type="entry name" value="WD40/YVTN_repeat-like_dom_sf"/>
</dbReference>
<dbReference type="EMBL" id="CAJVQA010011267">
    <property type="protein sequence ID" value="CAG8705562.1"/>
    <property type="molecule type" value="Genomic_DNA"/>
</dbReference>
<evidence type="ECO:0000313" key="7">
    <source>
        <dbReference type="Proteomes" id="UP000789759"/>
    </source>
</evidence>
<dbReference type="InterPro" id="IPR001680">
    <property type="entry name" value="WD40_rpt"/>
</dbReference>
<dbReference type="InterPro" id="IPR036322">
    <property type="entry name" value="WD40_repeat_dom_sf"/>
</dbReference>
<keyword evidence="7" id="KW-1185">Reference proteome</keyword>
<dbReference type="PANTHER" id="PTHR22847">
    <property type="entry name" value="WD40 REPEAT PROTEIN"/>
    <property type="match status" value="1"/>
</dbReference>
<evidence type="ECO:0000259" key="5">
    <source>
        <dbReference type="Pfam" id="PF23798"/>
    </source>
</evidence>
<dbReference type="AlphaFoldDB" id="A0A9N9HUD9"/>
<feature type="region of interest" description="Disordered" evidence="4">
    <location>
        <begin position="143"/>
        <end position="163"/>
    </location>
</feature>
<evidence type="ECO:0000313" key="6">
    <source>
        <dbReference type="EMBL" id="CAG8705562.1"/>
    </source>
</evidence>
<feature type="compositionally biased region" description="Polar residues" evidence="4">
    <location>
        <begin position="38"/>
        <end position="49"/>
    </location>
</feature>